<comment type="subcellular location">
    <subcellularLocation>
        <location evidence="1">Cell envelope</location>
    </subcellularLocation>
</comment>
<dbReference type="Gene3D" id="2.40.50.100">
    <property type="match status" value="1"/>
</dbReference>
<dbReference type="InterPro" id="IPR050465">
    <property type="entry name" value="UPF0194_transport"/>
</dbReference>
<dbReference type="SUPFAM" id="SSF111369">
    <property type="entry name" value="HlyD-like secretion proteins"/>
    <property type="match status" value="2"/>
</dbReference>
<protein>
    <submittedName>
        <fullName evidence="6">HlyD family efflux transporter periplasmic adaptor subunit</fullName>
    </submittedName>
</protein>
<evidence type="ECO:0000259" key="5">
    <source>
        <dbReference type="Pfam" id="PF25876"/>
    </source>
</evidence>
<name>A0ABR6ZSP9_9BURK</name>
<organism evidence="6 7">
    <name type="scientific">Undibacterium hunanense</name>
    <dbReference type="NCBI Taxonomy" id="2762292"/>
    <lineage>
        <taxon>Bacteria</taxon>
        <taxon>Pseudomonadati</taxon>
        <taxon>Pseudomonadota</taxon>
        <taxon>Betaproteobacteria</taxon>
        <taxon>Burkholderiales</taxon>
        <taxon>Oxalobacteraceae</taxon>
        <taxon>Undibacterium</taxon>
    </lineage>
</organism>
<feature type="compositionally biased region" description="Low complexity" evidence="4">
    <location>
        <begin position="327"/>
        <end position="338"/>
    </location>
</feature>
<sequence>MTDQFRRIKNVLSVLNVLSLGSLLLLLSACKDKITTGWSGYVEGEYVYISAPLGGRLDQIRVQVGQQVSKDAPLFSLEAEVENAARDEAQARLLSARAQASNTEKGRRSEEIAVSQAQLTSAQAQAALARQELARQQQLLTQGFVSKSRIDDAQTNVKLSEARVAELNAALSVARLPARVDERAAAQASADAAKDVVRQSAWRSDQKNQASPTNALVAEVFYRQGEYIQAGQPVLSLLPPENRKARFFVPEGELGSVTVGQAVKLNCDGCGAAIPAHISRIASKAEYTPPVIYSNVQRAKLVFLVEAIPDQPARLLLHPGQPLDVSPVSPVSPVSAVSNGTTGASR</sequence>
<dbReference type="RefSeq" id="WP_186948140.1">
    <property type="nucleotide sequence ID" value="NZ_JACOGF010000007.1"/>
</dbReference>
<dbReference type="Proteomes" id="UP000650424">
    <property type="component" value="Unassembled WGS sequence"/>
</dbReference>
<keyword evidence="2 3" id="KW-0175">Coiled coil</keyword>
<dbReference type="Gene3D" id="2.40.30.170">
    <property type="match status" value="1"/>
</dbReference>
<evidence type="ECO:0000313" key="6">
    <source>
        <dbReference type="EMBL" id="MBC3918888.1"/>
    </source>
</evidence>
<dbReference type="Gene3D" id="1.10.287.470">
    <property type="entry name" value="Helix hairpin bin"/>
    <property type="match status" value="2"/>
</dbReference>
<feature type="region of interest" description="Disordered" evidence="4">
    <location>
        <begin position="327"/>
        <end position="346"/>
    </location>
</feature>
<dbReference type="PANTHER" id="PTHR32347:SF23">
    <property type="entry name" value="BLL5650 PROTEIN"/>
    <property type="match status" value="1"/>
</dbReference>
<gene>
    <name evidence="6" type="ORF">H8L32_15465</name>
</gene>
<proteinExistence type="predicted"/>
<dbReference type="EMBL" id="JACOGF010000007">
    <property type="protein sequence ID" value="MBC3918888.1"/>
    <property type="molecule type" value="Genomic_DNA"/>
</dbReference>
<feature type="coiled-coil region" evidence="3">
    <location>
        <begin position="119"/>
        <end position="170"/>
    </location>
</feature>
<evidence type="ECO:0000313" key="7">
    <source>
        <dbReference type="Proteomes" id="UP000650424"/>
    </source>
</evidence>
<dbReference type="PROSITE" id="PS51257">
    <property type="entry name" value="PROKAR_LIPOPROTEIN"/>
    <property type="match status" value="1"/>
</dbReference>
<comment type="caution">
    <text evidence="6">The sequence shown here is derived from an EMBL/GenBank/DDBJ whole genome shotgun (WGS) entry which is preliminary data.</text>
</comment>
<evidence type="ECO:0000256" key="1">
    <source>
        <dbReference type="ARBA" id="ARBA00004196"/>
    </source>
</evidence>
<evidence type="ECO:0000256" key="3">
    <source>
        <dbReference type="SAM" id="Coils"/>
    </source>
</evidence>
<dbReference type="PANTHER" id="PTHR32347">
    <property type="entry name" value="EFFLUX SYSTEM COMPONENT YKNX-RELATED"/>
    <property type="match status" value="1"/>
</dbReference>
<keyword evidence="7" id="KW-1185">Reference proteome</keyword>
<accession>A0ABR6ZSP9</accession>
<evidence type="ECO:0000256" key="2">
    <source>
        <dbReference type="ARBA" id="ARBA00023054"/>
    </source>
</evidence>
<dbReference type="Pfam" id="PF25876">
    <property type="entry name" value="HH_MFP_RND"/>
    <property type="match status" value="1"/>
</dbReference>
<feature type="domain" description="Multidrug resistance protein MdtA-like alpha-helical hairpin" evidence="5">
    <location>
        <begin position="113"/>
        <end position="176"/>
    </location>
</feature>
<reference evidence="6 7" key="1">
    <citation type="submission" date="2020-08" db="EMBL/GenBank/DDBJ databases">
        <title>Novel species isolated from subtropical streams in China.</title>
        <authorList>
            <person name="Lu H."/>
        </authorList>
    </citation>
    <scope>NUCLEOTIDE SEQUENCE [LARGE SCALE GENOMIC DNA]</scope>
    <source>
        <strain evidence="6 7">CY18W</strain>
    </source>
</reference>
<evidence type="ECO:0000256" key="4">
    <source>
        <dbReference type="SAM" id="MobiDB-lite"/>
    </source>
</evidence>
<dbReference type="InterPro" id="IPR058624">
    <property type="entry name" value="MdtA-like_HH"/>
</dbReference>